<dbReference type="RefSeq" id="WP_109137683.1">
    <property type="nucleotide sequence ID" value="NZ_QFFN01000021.1"/>
</dbReference>
<dbReference type="OrthoDB" id="3233701at2"/>
<keyword evidence="2" id="KW-1185">Reference proteome</keyword>
<sequence length="70" mass="7697">MDIMAELDYIGGNTAAVADLLSNVDDDTLTDVFETLDPMNQSFIRNIAGVEMIRRGIVLDDGSEAYAVQW</sequence>
<name>A0A2U2MRK4_9BIFI</name>
<organism evidence="1 2">
    <name type="scientific">Bifidobacterium catulorum</name>
    <dbReference type="NCBI Taxonomy" id="1630173"/>
    <lineage>
        <taxon>Bacteria</taxon>
        <taxon>Bacillati</taxon>
        <taxon>Actinomycetota</taxon>
        <taxon>Actinomycetes</taxon>
        <taxon>Bifidobacteriales</taxon>
        <taxon>Bifidobacteriaceae</taxon>
        <taxon>Bifidobacterium</taxon>
    </lineage>
</organism>
<accession>A0A2U2MRK4</accession>
<comment type="caution">
    <text evidence="1">The sequence shown here is derived from an EMBL/GenBank/DDBJ whole genome shotgun (WGS) entry which is preliminary data.</text>
</comment>
<proteinExistence type="predicted"/>
<evidence type="ECO:0000313" key="2">
    <source>
        <dbReference type="Proteomes" id="UP000245753"/>
    </source>
</evidence>
<dbReference type="EMBL" id="QFFN01000021">
    <property type="protein sequence ID" value="PWG59464.1"/>
    <property type="molecule type" value="Genomic_DNA"/>
</dbReference>
<dbReference type="AlphaFoldDB" id="A0A2U2MRK4"/>
<reference evidence="1 2" key="1">
    <citation type="journal article" date="2018" name="Int. J. Syst. Evol. Microbiol.">
        <title>Bifidobacterium catulorum sp. nov., a novel taxon from the faeces of the baby common marmoset (Callithrix jacchus).</title>
        <authorList>
            <person name="Modesto M."/>
            <person name="Michelini S."/>
            <person name="Oki K."/>
            <person name="Biavati B."/>
            <person name="Watanabe K."/>
            <person name="Mattarelli P."/>
        </authorList>
    </citation>
    <scope>NUCLEOTIDE SEQUENCE [LARGE SCALE GENOMIC DNA]</scope>
    <source>
        <strain evidence="1 2">MRM 8.19</strain>
    </source>
</reference>
<dbReference type="Proteomes" id="UP000245753">
    <property type="component" value="Unassembled WGS sequence"/>
</dbReference>
<protein>
    <submittedName>
        <fullName evidence="1">Uncharacterized protein</fullName>
    </submittedName>
</protein>
<evidence type="ECO:0000313" key="1">
    <source>
        <dbReference type="EMBL" id="PWG59464.1"/>
    </source>
</evidence>
<gene>
    <name evidence="1" type="ORF">DF200_07635</name>
</gene>